<feature type="chain" id="PRO_5032484837" description="Ice-binding protein C-terminal domain-containing protein" evidence="1">
    <location>
        <begin position="23"/>
        <end position="203"/>
    </location>
</feature>
<name>A0A840A5F6_9CAUL</name>
<reference evidence="3 4" key="1">
    <citation type="submission" date="2020-08" db="EMBL/GenBank/DDBJ databases">
        <title>Genomic Encyclopedia of Type Strains, Phase IV (KMG-IV): sequencing the most valuable type-strain genomes for metagenomic binning, comparative biology and taxonomic classification.</title>
        <authorList>
            <person name="Goeker M."/>
        </authorList>
    </citation>
    <scope>NUCLEOTIDE SEQUENCE [LARGE SCALE GENOMIC DNA]</scope>
    <source>
        <strain evidence="3 4">DSM 21793</strain>
    </source>
</reference>
<dbReference type="InterPro" id="IPR013424">
    <property type="entry name" value="Ice-binding_C"/>
</dbReference>
<sequence length="203" mass="21197">MKKLIAGAIAAGTLMFGLPAAAAVTVADFRSESHLPDYSSSGGKLYQNTGAVLGAGYELDGGDFVSNPSGWGGGVVFVDWDAVTNIITLRSQDTWDFQTYSLAISNVLFDRAQTITGISLLSNNLTTGGVVPSFSFTGNSINIDYARQQTFNFTGGTASFQVTLGDVGSAVPEPATWAMMIIGFGAVGSAVRSSRRRNAFTPA</sequence>
<organism evidence="3 4">
    <name type="scientific">Phenylobacterium haematophilum</name>
    <dbReference type="NCBI Taxonomy" id="98513"/>
    <lineage>
        <taxon>Bacteria</taxon>
        <taxon>Pseudomonadati</taxon>
        <taxon>Pseudomonadota</taxon>
        <taxon>Alphaproteobacteria</taxon>
        <taxon>Caulobacterales</taxon>
        <taxon>Caulobacteraceae</taxon>
        <taxon>Phenylobacterium</taxon>
    </lineage>
</organism>
<dbReference type="Pfam" id="PF07589">
    <property type="entry name" value="PEP-CTERM"/>
    <property type="match status" value="1"/>
</dbReference>
<dbReference type="NCBIfam" id="TIGR02595">
    <property type="entry name" value="PEP_CTERM"/>
    <property type="match status" value="1"/>
</dbReference>
<protein>
    <recommendedName>
        <fullName evidence="2">Ice-binding protein C-terminal domain-containing protein</fullName>
    </recommendedName>
</protein>
<dbReference type="AlphaFoldDB" id="A0A840A5F6"/>
<dbReference type="EMBL" id="JACIDK010000004">
    <property type="protein sequence ID" value="MBB3892467.1"/>
    <property type="molecule type" value="Genomic_DNA"/>
</dbReference>
<keyword evidence="4" id="KW-1185">Reference proteome</keyword>
<accession>A0A840A5F6</accession>
<dbReference type="RefSeq" id="WP_183774739.1">
    <property type="nucleotide sequence ID" value="NZ_JACIDK010000004.1"/>
</dbReference>
<comment type="caution">
    <text evidence="3">The sequence shown here is derived from an EMBL/GenBank/DDBJ whole genome shotgun (WGS) entry which is preliminary data.</text>
</comment>
<evidence type="ECO:0000256" key="1">
    <source>
        <dbReference type="SAM" id="SignalP"/>
    </source>
</evidence>
<keyword evidence="1" id="KW-0732">Signal</keyword>
<evidence type="ECO:0000313" key="4">
    <source>
        <dbReference type="Proteomes" id="UP000530564"/>
    </source>
</evidence>
<evidence type="ECO:0000313" key="3">
    <source>
        <dbReference type="EMBL" id="MBB3892467.1"/>
    </source>
</evidence>
<gene>
    <name evidence="3" type="ORF">GGQ61_003200</name>
</gene>
<dbReference type="Proteomes" id="UP000530564">
    <property type="component" value="Unassembled WGS sequence"/>
</dbReference>
<dbReference type="NCBIfam" id="NF035944">
    <property type="entry name" value="PEPxxWA-CTERM"/>
    <property type="match status" value="1"/>
</dbReference>
<feature type="signal peptide" evidence="1">
    <location>
        <begin position="1"/>
        <end position="22"/>
    </location>
</feature>
<evidence type="ECO:0000259" key="2">
    <source>
        <dbReference type="Pfam" id="PF07589"/>
    </source>
</evidence>
<proteinExistence type="predicted"/>
<feature type="domain" description="Ice-binding protein C-terminal" evidence="2">
    <location>
        <begin position="170"/>
        <end position="196"/>
    </location>
</feature>